<organism evidence="12 13">
    <name type="scientific">Midichloria mitochondrii (strain IricVA)</name>
    <dbReference type="NCBI Taxonomy" id="696127"/>
    <lineage>
        <taxon>Bacteria</taxon>
        <taxon>Pseudomonadati</taxon>
        <taxon>Pseudomonadota</taxon>
        <taxon>Alphaproteobacteria</taxon>
        <taxon>Rickettsiales</taxon>
        <taxon>Candidatus Midichloriaceae</taxon>
        <taxon>Candidatus Midichloria</taxon>
    </lineage>
</organism>
<dbReference type="NCBIfam" id="TIGR00967">
    <property type="entry name" value="3a0501s007"/>
    <property type="match status" value="1"/>
</dbReference>
<comment type="function">
    <text evidence="10">The central subunit of the protein translocation channel SecYEG. Consists of two halves formed by TMs 1-5 and 6-10. These two domains form a lateral gate at the front which open onto the bilayer between TMs 2 and 7, and are clamped together by SecE at the back. The channel is closed by both a pore ring composed of hydrophobic SecY resides and a short helix (helix 2A) on the extracellular side of the membrane which forms a plug. The plug probably moves laterally to allow the channel to open. The ring and the pore may move independently.</text>
</comment>
<dbReference type="SUPFAM" id="SSF103491">
    <property type="entry name" value="Preprotein translocase SecY subunit"/>
    <property type="match status" value="1"/>
</dbReference>
<keyword evidence="4 10" id="KW-0812">Transmembrane</keyword>
<comment type="subcellular location">
    <subcellularLocation>
        <location evidence="1">Membrane</location>
        <topology evidence="1">Multi-pass membrane protein</topology>
    </subcellularLocation>
</comment>
<dbReference type="InterPro" id="IPR026593">
    <property type="entry name" value="SecY"/>
</dbReference>
<evidence type="ECO:0000256" key="2">
    <source>
        <dbReference type="ARBA" id="ARBA00005751"/>
    </source>
</evidence>
<dbReference type="GO" id="GO:0005886">
    <property type="term" value="C:plasma membrane"/>
    <property type="evidence" value="ECO:0007669"/>
    <property type="project" value="UniProtKB-UniRule"/>
</dbReference>
<evidence type="ECO:0000256" key="11">
    <source>
        <dbReference type="RuleBase" id="RU004349"/>
    </source>
</evidence>
<reference evidence="12 13" key="1">
    <citation type="journal article" date="2011" name="Mol. Biol. Evol.">
        <title>Phylogenomic evidence for the presence of a flagellum and cbb3 oxidase in the free-living mitochondrial ancestor.</title>
        <authorList>
            <person name="Sassera D."/>
            <person name="Lo N."/>
            <person name="Epis S."/>
            <person name="D'Auria G."/>
            <person name="Montagna M."/>
            <person name="Comandatore F."/>
            <person name="Horner D."/>
            <person name="Pereto J."/>
            <person name="Luciano A.M."/>
            <person name="Franciosi F."/>
            <person name="Ferri E."/>
            <person name="Crotti E."/>
            <person name="Bazzocchi C."/>
            <person name="Daffonchio D."/>
            <person name="Sacchi L."/>
            <person name="Moya A."/>
            <person name="Latorre A."/>
            <person name="Bandi C."/>
        </authorList>
    </citation>
    <scope>NUCLEOTIDE SEQUENCE [LARGE SCALE GENOMIC DNA]</scope>
    <source>
        <strain evidence="12 13">IricVA</strain>
    </source>
</reference>
<evidence type="ECO:0000256" key="10">
    <source>
        <dbReference type="HAMAP-Rule" id="MF_01465"/>
    </source>
</evidence>
<dbReference type="GO" id="GO:0043952">
    <property type="term" value="P:protein transport by the Sec complex"/>
    <property type="evidence" value="ECO:0007669"/>
    <property type="project" value="UniProtKB-UniRule"/>
</dbReference>
<feature type="transmembrane region" description="Helical" evidence="10">
    <location>
        <begin position="21"/>
        <end position="39"/>
    </location>
</feature>
<dbReference type="PRINTS" id="PR00303">
    <property type="entry name" value="SECYTRNLCASE"/>
</dbReference>
<feature type="transmembrane region" description="Helical" evidence="10">
    <location>
        <begin position="401"/>
        <end position="421"/>
    </location>
</feature>
<proteinExistence type="inferred from homology"/>
<dbReference type="PROSITE" id="PS00755">
    <property type="entry name" value="SECY_1"/>
    <property type="match status" value="1"/>
</dbReference>
<evidence type="ECO:0000256" key="4">
    <source>
        <dbReference type="ARBA" id="ARBA00022692"/>
    </source>
</evidence>
<feature type="transmembrane region" description="Helical" evidence="10">
    <location>
        <begin position="278"/>
        <end position="299"/>
    </location>
</feature>
<evidence type="ECO:0000313" key="12">
    <source>
        <dbReference type="EMBL" id="AEI88369.1"/>
    </source>
</evidence>
<keyword evidence="6 10" id="KW-1133">Transmembrane helix</keyword>
<name>F7XUM0_MIDMI</name>
<evidence type="ECO:0000256" key="3">
    <source>
        <dbReference type="ARBA" id="ARBA00022448"/>
    </source>
</evidence>
<comment type="similarity">
    <text evidence="2 10 11">Belongs to the SecY/SEC61-alpha family.</text>
</comment>
<keyword evidence="3 10" id="KW-0813">Transport</keyword>
<evidence type="ECO:0000313" key="13">
    <source>
        <dbReference type="Proteomes" id="UP000006639"/>
    </source>
</evidence>
<keyword evidence="13" id="KW-1185">Reference proteome</keyword>
<evidence type="ECO:0000256" key="6">
    <source>
        <dbReference type="ARBA" id="ARBA00022989"/>
    </source>
</evidence>
<dbReference type="OrthoDB" id="9809248at2"/>
<dbReference type="InterPro" id="IPR030659">
    <property type="entry name" value="SecY_CS"/>
</dbReference>
<dbReference type="HAMAP" id="MF_01465">
    <property type="entry name" value="SecY"/>
    <property type="match status" value="1"/>
</dbReference>
<dbReference type="KEGG" id="mmn:midi_00043"/>
<accession>F7XUM0</accession>
<feature type="transmembrane region" description="Helical" evidence="10">
    <location>
        <begin position="217"/>
        <end position="241"/>
    </location>
</feature>
<dbReference type="Proteomes" id="UP000006639">
    <property type="component" value="Chromosome"/>
</dbReference>
<feature type="transmembrane region" description="Helical" evidence="10">
    <location>
        <begin position="162"/>
        <end position="179"/>
    </location>
</feature>
<dbReference type="Pfam" id="PF00344">
    <property type="entry name" value="SecY"/>
    <property type="match status" value="1"/>
</dbReference>
<evidence type="ECO:0000256" key="9">
    <source>
        <dbReference type="ARBA" id="ARBA00039733"/>
    </source>
</evidence>
<evidence type="ECO:0000256" key="5">
    <source>
        <dbReference type="ARBA" id="ARBA00022927"/>
    </source>
</evidence>
<dbReference type="FunFam" id="1.10.3370.10:FF:000001">
    <property type="entry name" value="Preprotein translocase subunit SecY"/>
    <property type="match status" value="1"/>
</dbReference>
<feature type="transmembrane region" description="Helical" evidence="10">
    <location>
        <begin position="369"/>
        <end position="395"/>
    </location>
</feature>
<feature type="transmembrane region" description="Helical" evidence="10">
    <location>
        <begin position="191"/>
        <end position="211"/>
    </location>
</feature>
<sequence length="445" mass="48638">MSLVMTKRSLEVFAKKPSSGELTAKIFFIIFALFLYRLGTYIPLPGVNTLAVSQIASRQSGGILGMFNMFTGGALGRMSIFALNIMPYITASIIMQLMAVISGDISALKKDGEAGRKKINQYTKYLTVVLALSQGYGIAVGIESMNSATLEVVLNPGLNFRIIASLSLLGGTMFVVWLGDQITSRNLGNGSSLIIFTGIVAGLPSALASLFEMGRTGAISTFFILAVIVMASGLIFGIIFIERAQRKITVQYPKRQVGNKVYAGDSTHLPLKLNTSGVIPPIFASSILLFPMTIVNFMSTSEPGAWKQFIAMNLAHGKPLYIVLYVVMIFFFGFFYTSVVFNPDETAENLCKNGAIVLGRRPGKHTAEYLDYVLTRLTVIGGIYLSIVCIIPEILMTSYAVPFYLGGTSLLIVVNVVMDLFTRIQTYFLTSQYHYLLKKNKIGIH</sequence>
<evidence type="ECO:0000256" key="8">
    <source>
        <dbReference type="ARBA" id="ARBA00023136"/>
    </source>
</evidence>
<dbReference type="PANTHER" id="PTHR10906">
    <property type="entry name" value="SECY/SEC61-ALPHA FAMILY MEMBER"/>
    <property type="match status" value="1"/>
</dbReference>
<dbReference type="STRING" id="696127.midi_00043"/>
<keyword evidence="5 10" id="KW-0653">Protein transport</keyword>
<dbReference type="HOGENOM" id="CLU_030313_0_2_5"/>
<dbReference type="PIRSF" id="PIRSF004557">
    <property type="entry name" value="SecY"/>
    <property type="match status" value="1"/>
</dbReference>
<evidence type="ECO:0000256" key="7">
    <source>
        <dbReference type="ARBA" id="ARBA00023010"/>
    </source>
</evidence>
<dbReference type="GO" id="GO:0006605">
    <property type="term" value="P:protein targeting"/>
    <property type="evidence" value="ECO:0007669"/>
    <property type="project" value="UniProtKB-UniRule"/>
</dbReference>
<dbReference type="EMBL" id="CP002130">
    <property type="protein sequence ID" value="AEI88369.1"/>
    <property type="molecule type" value="Genomic_DNA"/>
</dbReference>
<comment type="caution">
    <text evidence="10">Lacks conserved residue(s) required for the propagation of feature annotation.</text>
</comment>
<feature type="transmembrane region" description="Helical" evidence="10">
    <location>
        <begin position="122"/>
        <end position="142"/>
    </location>
</feature>
<gene>
    <name evidence="10 12" type="primary">secY</name>
    <name evidence="12" type="ordered locus">midi_00043</name>
</gene>
<dbReference type="InterPro" id="IPR023201">
    <property type="entry name" value="SecY_dom_sf"/>
</dbReference>
<feature type="transmembrane region" description="Helical" evidence="10">
    <location>
        <begin position="319"/>
        <end position="341"/>
    </location>
</feature>
<dbReference type="Gene3D" id="1.10.3370.10">
    <property type="entry name" value="SecY subunit domain"/>
    <property type="match status" value="1"/>
</dbReference>
<dbReference type="InterPro" id="IPR002208">
    <property type="entry name" value="SecY/SEC61-alpha"/>
</dbReference>
<dbReference type="AlphaFoldDB" id="F7XUM0"/>
<dbReference type="GO" id="GO:0065002">
    <property type="term" value="P:intracellular protein transmembrane transport"/>
    <property type="evidence" value="ECO:0007669"/>
    <property type="project" value="UniProtKB-UniRule"/>
</dbReference>
<evidence type="ECO:0000256" key="1">
    <source>
        <dbReference type="ARBA" id="ARBA00004141"/>
    </source>
</evidence>
<protein>
    <recommendedName>
        <fullName evidence="9 10">Protein translocase subunit SecY</fullName>
    </recommendedName>
</protein>
<keyword evidence="8 10" id="KW-0472">Membrane</keyword>
<keyword evidence="7 10" id="KW-0811">Translocation</keyword>
<comment type="subunit">
    <text evidence="10">Component of the Sec protein translocase complex. Heterotrimer consisting of SecY, SecE and SecG subunits. The heterotrimers can form oligomers, although 1 heterotrimer is thought to be able to translocate proteins. Interacts with the ribosome. Interacts with SecDF, and other proteins may be involved. Interacts with SecA.</text>
</comment>